<keyword evidence="2" id="KW-1185">Reference proteome</keyword>
<gene>
    <name evidence="1" type="ORF">AN401_07275</name>
</gene>
<protein>
    <submittedName>
        <fullName evidence="1">Uncharacterized protein</fullName>
    </submittedName>
</protein>
<evidence type="ECO:0000313" key="1">
    <source>
        <dbReference type="EMBL" id="ATG73684.1"/>
    </source>
</evidence>
<organism evidence="1 2">
    <name type="scientific">Zobellella denitrificans</name>
    <dbReference type="NCBI Taxonomy" id="347534"/>
    <lineage>
        <taxon>Bacteria</taxon>
        <taxon>Pseudomonadati</taxon>
        <taxon>Pseudomonadota</taxon>
        <taxon>Gammaproteobacteria</taxon>
        <taxon>Aeromonadales</taxon>
        <taxon>Aeromonadaceae</taxon>
        <taxon>Zobellella</taxon>
    </lineage>
</organism>
<sequence length="425" mass="46379">MSLPPGIAAILPFRPNWRRPVEQGREYLTDILDSRDRTEQRRALRSKPRATLQYTISLDRDDALAAQQLLATLQPRPLLAPLWPRITRTTATAGSGATVLTLDRPFPPDTRVGDHLVLMNPGTEPEAATISALSGDRKTITLSQGLAAAWPAGCEVYPAWQVSILQSVSARRYTSAVLEAVLRLDRRVDALPPAAPYGAPEAEVDGIEVLLRRVNWAANVSTPFDWRPLVVDGTAGPFATLVDGRFSPLALSGEVACGSRDEVDWWLGFFDRLRGRQGQFLTASHVDPLPLQPPTVGGIDFEVAGTALGRWAPYPSVVTHLQVRKPDGTIGHYRIYTITPDFGAGVTRITTIDPWDESYGPWEALSTWLVCNARLVADSITLRWHTTEVATFSLALAAVDTTLPPIAMISSVCIEVLANAPEEEA</sequence>
<accession>A0A291HNG9</accession>
<dbReference type="Proteomes" id="UP000217763">
    <property type="component" value="Chromosome"/>
</dbReference>
<evidence type="ECO:0000313" key="2">
    <source>
        <dbReference type="Proteomes" id="UP000217763"/>
    </source>
</evidence>
<dbReference type="EMBL" id="CP012621">
    <property type="protein sequence ID" value="ATG73684.1"/>
    <property type="molecule type" value="Genomic_DNA"/>
</dbReference>
<dbReference type="AlphaFoldDB" id="A0A291HNG9"/>
<name>A0A291HNG9_9GAMM</name>
<reference evidence="2" key="1">
    <citation type="submission" date="2015-09" db="EMBL/GenBank/DDBJ databases">
        <authorList>
            <person name="Shao Z."/>
            <person name="Wang L."/>
        </authorList>
    </citation>
    <scope>NUCLEOTIDE SEQUENCE [LARGE SCALE GENOMIC DNA]</scope>
    <source>
        <strain evidence="2">F13-1</strain>
    </source>
</reference>
<proteinExistence type="predicted"/>
<dbReference type="RefSeq" id="WP_096778958.1">
    <property type="nucleotide sequence ID" value="NZ_CP012621.1"/>
</dbReference>
<dbReference type="KEGG" id="zdf:AN401_07275"/>